<evidence type="ECO:0008006" key="5">
    <source>
        <dbReference type="Google" id="ProtNLM"/>
    </source>
</evidence>
<gene>
    <name evidence="3" type="ORF">TCK1_2392</name>
</gene>
<sequence length="499" mass="55482">MSFSVQDIIDNVSLRTRLLTGMEGMPRTLRWAHVCELPDPSEWLGEGDLLMTTGIGIPPEPEQQRAYVARLSEAKVAGMMIGENMQAPADLSGLCDQASLLGFPVLITHYSVPFSAVTKAILDARQQTEDQRRRAVVRLYESARIGLRHLGLNGLLRRLADDVAAEIYLFDTRSLQPWEEGLEPLPGQWQQVLHSRPRLTYDLTRCHDGESEAYFMALPALPECAILATGGQLLDYGILHHIASVLAIELERVQSEHERMLRLGSELVDDLLSMRLTERAASQRLEQHGCPPGSACLIVARMEYAAPINWQRDLCRQGTMLVARQAGDELVIVLADPKACQSLLGVLGCNLGVSTLLGTALRAQEALREARLALAHSTPDRQIVEYANALDEAFWLPGDLAQANRMYRRVIGGLVDYDCQNGSQLVHTLRVFLEQDRSWQKSAQILKVHKQTLIYRVRRIEEITGRSLDDTEGVVALWIALRSMAIALEGNPGFLSTPS</sequence>
<evidence type="ECO:0000313" key="3">
    <source>
        <dbReference type="EMBL" id="QHB27738.1"/>
    </source>
</evidence>
<feature type="domain" description="PucR C-terminal helix-turn-helix" evidence="2">
    <location>
        <begin position="425"/>
        <end position="482"/>
    </location>
</feature>
<dbReference type="InterPro" id="IPR051448">
    <property type="entry name" value="CdaR-like_regulators"/>
</dbReference>
<dbReference type="EMBL" id="CP040324">
    <property type="protein sequence ID" value="QHB27738.1"/>
    <property type="molecule type" value="Genomic_DNA"/>
</dbReference>
<dbReference type="Pfam" id="PF13556">
    <property type="entry name" value="HTH_30"/>
    <property type="match status" value="1"/>
</dbReference>
<evidence type="ECO:0000259" key="2">
    <source>
        <dbReference type="Pfam" id="PF13556"/>
    </source>
</evidence>
<dbReference type="Proteomes" id="UP000464593">
    <property type="component" value="Chromosome"/>
</dbReference>
<dbReference type="InterPro" id="IPR012914">
    <property type="entry name" value="PucR_dom"/>
</dbReference>
<dbReference type="PANTHER" id="PTHR33744">
    <property type="entry name" value="CARBOHYDRATE DIACID REGULATOR"/>
    <property type="match status" value="1"/>
</dbReference>
<dbReference type="Gene3D" id="1.10.10.2840">
    <property type="entry name" value="PucR C-terminal helix-turn-helix domain"/>
    <property type="match status" value="1"/>
</dbReference>
<organism evidence="3 4">
    <name type="scientific">Pseudomonas monteilii</name>
    <dbReference type="NCBI Taxonomy" id="76759"/>
    <lineage>
        <taxon>Bacteria</taxon>
        <taxon>Pseudomonadati</taxon>
        <taxon>Pseudomonadota</taxon>
        <taxon>Gammaproteobacteria</taxon>
        <taxon>Pseudomonadales</taxon>
        <taxon>Pseudomonadaceae</taxon>
        <taxon>Pseudomonas</taxon>
    </lineage>
</organism>
<dbReference type="PANTHER" id="PTHR33744:SF1">
    <property type="entry name" value="DNA-BINDING TRANSCRIPTIONAL ACTIVATOR ADER"/>
    <property type="match status" value="1"/>
</dbReference>
<dbReference type="Pfam" id="PF07905">
    <property type="entry name" value="PucR"/>
    <property type="match status" value="1"/>
</dbReference>
<protein>
    <recommendedName>
        <fullName evidence="5">PucR family transcriptional regulator</fullName>
    </recommendedName>
</protein>
<dbReference type="RefSeq" id="WP_027608941.1">
    <property type="nucleotide sequence ID" value="NZ_CP040324.1"/>
</dbReference>
<evidence type="ECO:0000313" key="4">
    <source>
        <dbReference type="Proteomes" id="UP000464593"/>
    </source>
</evidence>
<evidence type="ECO:0000259" key="1">
    <source>
        <dbReference type="Pfam" id="PF07905"/>
    </source>
</evidence>
<dbReference type="InterPro" id="IPR042070">
    <property type="entry name" value="PucR_C-HTH_sf"/>
</dbReference>
<accession>A0AAE6RBA6</accession>
<feature type="domain" description="Purine catabolism PurC-like" evidence="1">
    <location>
        <begin position="8"/>
        <end position="123"/>
    </location>
</feature>
<proteinExistence type="predicted"/>
<name>A0AAE6RBA6_9PSED</name>
<dbReference type="AlphaFoldDB" id="A0AAE6RBA6"/>
<reference evidence="3 4" key="1">
    <citation type="submission" date="2019-05" db="EMBL/GenBank/DDBJ databases">
        <title>Complete genome sequence of Pseudomonas Pseudomonas resinovorans.</title>
        <authorList>
            <person name="Chen H.-P."/>
        </authorList>
    </citation>
    <scope>NUCLEOTIDE SEQUENCE [LARGE SCALE GENOMIC DNA]</scope>
    <source>
        <strain evidence="3 4">TCU-CK1</strain>
    </source>
</reference>
<dbReference type="InterPro" id="IPR025736">
    <property type="entry name" value="PucR_C-HTH_dom"/>
</dbReference>